<protein>
    <submittedName>
        <fullName evidence="2">Uncharacterized protein</fullName>
    </submittedName>
</protein>
<sequence length="379" mass="42061">MAMATMGLRANAEELARDALHANNITPSIVQQVLGLIRMRSSSSRKKVMPEGADSVKGMVLGLFVRGNQVELTKASKDYPFVTKLLATFCQQSRPMFPFTSMQVNLDNETQPHTDGNNVLASQIWGCGNYRGGDLFVEDVRGNKQVTLKKDVAAGYPKGTSIRGFDVNVKNCFYEFPGQKLHFTRPFTGTRLTVVYYTVARFEEATPNTRIALADAGFAFSFTNVAMMVQQTARGTKRRRPAPSTAPEPSHAKLEGARKATWELLRVNSNQKGGGGTKAFREGMAKLRRKVRLALDDASCAAIEVILTAAEKHFEAKTPGSWRRFLPRVLEILGVPKADQQEAEGVANSQYHGLEPVKKAVRQARQKRRQLEQETNERL</sequence>
<dbReference type="EMBL" id="CAXAMN010023028">
    <property type="protein sequence ID" value="CAK9074606.1"/>
    <property type="molecule type" value="Genomic_DNA"/>
</dbReference>
<feature type="region of interest" description="Disordered" evidence="1">
    <location>
        <begin position="232"/>
        <end position="255"/>
    </location>
</feature>
<reference evidence="2 3" key="1">
    <citation type="submission" date="2024-02" db="EMBL/GenBank/DDBJ databases">
        <authorList>
            <person name="Chen Y."/>
            <person name="Shah S."/>
            <person name="Dougan E. K."/>
            <person name="Thang M."/>
            <person name="Chan C."/>
        </authorList>
    </citation>
    <scope>NUCLEOTIDE SEQUENCE [LARGE SCALE GENOMIC DNA]</scope>
</reference>
<evidence type="ECO:0000313" key="2">
    <source>
        <dbReference type="EMBL" id="CAK9074606.1"/>
    </source>
</evidence>
<accession>A0ABP0PF08</accession>
<feature type="region of interest" description="Disordered" evidence="1">
    <location>
        <begin position="343"/>
        <end position="379"/>
    </location>
</feature>
<proteinExistence type="predicted"/>
<feature type="compositionally biased region" description="Basic and acidic residues" evidence="1">
    <location>
        <begin position="369"/>
        <end position="379"/>
    </location>
</feature>
<gene>
    <name evidence="2" type="ORF">CCMP2556_LOCUS36752</name>
</gene>
<evidence type="ECO:0000256" key="1">
    <source>
        <dbReference type="SAM" id="MobiDB-lite"/>
    </source>
</evidence>
<dbReference type="Proteomes" id="UP001642484">
    <property type="component" value="Unassembled WGS sequence"/>
</dbReference>
<feature type="compositionally biased region" description="Basic residues" evidence="1">
    <location>
        <begin position="359"/>
        <end position="368"/>
    </location>
</feature>
<evidence type="ECO:0000313" key="3">
    <source>
        <dbReference type="Proteomes" id="UP001642484"/>
    </source>
</evidence>
<comment type="caution">
    <text evidence="2">The sequence shown here is derived from an EMBL/GenBank/DDBJ whole genome shotgun (WGS) entry which is preliminary data.</text>
</comment>
<organism evidence="2 3">
    <name type="scientific">Durusdinium trenchii</name>
    <dbReference type="NCBI Taxonomy" id="1381693"/>
    <lineage>
        <taxon>Eukaryota</taxon>
        <taxon>Sar</taxon>
        <taxon>Alveolata</taxon>
        <taxon>Dinophyceae</taxon>
        <taxon>Suessiales</taxon>
        <taxon>Symbiodiniaceae</taxon>
        <taxon>Durusdinium</taxon>
    </lineage>
</organism>
<keyword evidence="3" id="KW-1185">Reference proteome</keyword>
<name>A0ABP0PF08_9DINO</name>